<dbReference type="Proteomes" id="UP000198561">
    <property type="component" value="Unassembled WGS sequence"/>
</dbReference>
<reference evidence="1 2" key="1">
    <citation type="submission" date="2016-10" db="EMBL/GenBank/DDBJ databases">
        <authorList>
            <person name="de Groot N.N."/>
        </authorList>
    </citation>
    <scope>NUCLEOTIDE SEQUENCE [LARGE SCALE GENOMIC DNA]</scope>
    <source>
        <strain evidence="1 2">DSM 23031</strain>
    </source>
</reference>
<evidence type="ECO:0000313" key="1">
    <source>
        <dbReference type="EMBL" id="SEH33751.1"/>
    </source>
</evidence>
<sequence length="392" mass="44086">MTEKRKSRPLMPAFTTIALILMHVKTNAQIAIANTEPDSSGRKWSAYLKGFVQADAMLDFQEFGAKDGIVAPSIVIPQHNSMSSYFSVRQSQIGLGLKQTDKNGDSPVSAYVEIDFYGPNGTTTPRLRHGYLQWKKWLIGQTWSNFTDAEIFPNIFDFNGANGAMLLRSIQVRYTEKLSDKETLSFSLEDPGKISMTIPKTHPEWKRKSLIPVATGMYRYGNARDYAKIGATLSPVNYENQEDGYTKIGFGGIISFRKYVTNLDDFRFQTSYGKGIARNNIVLSGEGYDAVFDPQKNTAETLSLFNIVGIYEHWWSPKWSSAAYYSYSQVGSSPTAGNGLMKRFQNAAINLIYQPYKNLRMGVEGNYASTENFEGKKSDAFRLQFSTSFSFK</sequence>
<dbReference type="STRING" id="680127.SAMN05421593_2437"/>
<dbReference type="AlphaFoldDB" id="A0A1H6HD93"/>
<dbReference type="RefSeq" id="WP_089692481.1">
    <property type="nucleotide sequence ID" value="NZ_FNWQ01000002.1"/>
</dbReference>
<name>A0A1H6HD93_CHRCI</name>
<protein>
    <recommendedName>
        <fullName evidence="3">Porin</fullName>
    </recommendedName>
</protein>
<dbReference type="EMBL" id="FNWQ01000002">
    <property type="protein sequence ID" value="SEH33751.1"/>
    <property type="molecule type" value="Genomic_DNA"/>
</dbReference>
<gene>
    <name evidence="1" type="ORF">SAMN05421593_2437</name>
</gene>
<proteinExistence type="predicted"/>
<evidence type="ECO:0000313" key="2">
    <source>
        <dbReference type="Proteomes" id="UP000198561"/>
    </source>
</evidence>
<dbReference type="OrthoDB" id="790324at2"/>
<evidence type="ECO:0008006" key="3">
    <source>
        <dbReference type="Google" id="ProtNLM"/>
    </source>
</evidence>
<accession>A0A1H6HD93</accession>
<dbReference type="Pfam" id="PF19577">
    <property type="entry name" value="DcaP"/>
    <property type="match status" value="1"/>
</dbReference>
<dbReference type="SUPFAM" id="SSF56935">
    <property type="entry name" value="Porins"/>
    <property type="match status" value="1"/>
</dbReference>
<organism evidence="1 2">
    <name type="scientific">Chryseobacterium culicis</name>
    <dbReference type="NCBI Taxonomy" id="680127"/>
    <lineage>
        <taxon>Bacteria</taxon>
        <taxon>Pseudomonadati</taxon>
        <taxon>Bacteroidota</taxon>
        <taxon>Flavobacteriia</taxon>
        <taxon>Flavobacteriales</taxon>
        <taxon>Weeksellaceae</taxon>
        <taxon>Chryseobacterium group</taxon>
        <taxon>Chryseobacterium</taxon>
    </lineage>
</organism>
<dbReference type="InterPro" id="IPR045748">
    <property type="entry name" value="DcaP"/>
</dbReference>